<protein>
    <submittedName>
        <fullName evidence="2">PhoP regulatory network protein YrbL</fullName>
    </submittedName>
</protein>
<sequence>MKKTIHFSLENYIGKGLHRKCYIHPEDPFKCIKINYNIGADIETNREVKYYKHLLKRQISWECLSKYYGSVDTDLGIGHVYDLIRDDDNSISISLENYLKQSLNAHELNELTTALINLKKALVNDRIITMTIKSKNILYQRRNCGNRLVIIDNIGNSKLIKIDNYCHFLAKKSINRKWQRFIKDIERENFALVSAYLAKK</sequence>
<dbReference type="Proteomes" id="UP000030901">
    <property type="component" value="Chromosome"/>
</dbReference>
<gene>
    <name evidence="2" type="ORF">FPB0191_00891</name>
</gene>
<dbReference type="HOGENOM" id="CLU_076352_3_1_6"/>
<name>A0A0A7S1I2_FRIPE</name>
<dbReference type="EMBL" id="CP009056">
    <property type="protein sequence ID" value="AJA44717.1"/>
    <property type="molecule type" value="Genomic_DNA"/>
</dbReference>
<dbReference type="RefSeq" id="WP_039104334.1">
    <property type="nucleotide sequence ID" value="NZ_CP009056.1"/>
</dbReference>
<evidence type="ECO:0000313" key="2">
    <source>
        <dbReference type="EMBL" id="AJA44717.1"/>
    </source>
</evidence>
<dbReference type="STRING" id="1267021.FPB0191_00891"/>
<dbReference type="OrthoDB" id="595236at2"/>
<dbReference type="PROSITE" id="PS50011">
    <property type="entry name" value="PROTEIN_KINASE_DOM"/>
    <property type="match status" value="1"/>
</dbReference>
<dbReference type="InterPro" id="IPR019647">
    <property type="entry name" value="PhoP_reg_network_YrbL"/>
</dbReference>
<dbReference type="GO" id="GO:0004672">
    <property type="term" value="F:protein kinase activity"/>
    <property type="evidence" value="ECO:0007669"/>
    <property type="project" value="InterPro"/>
</dbReference>
<dbReference type="InterPro" id="IPR000719">
    <property type="entry name" value="Prot_kinase_dom"/>
</dbReference>
<dbReference type="Pfam" id="PF10707">
    <property type="entry name" value="YrbL-PhoP_reg"/>
    <property type="match status" value="1"/>
</dbReference>
<evidence type="ECO:0000313" key="3">
    <source>
        <dbReference type="Proteomes" id="UP000030901"/>
    </source>
</evidence>
<dbReference type="KEGG" id="fpp:FPB0191_00891"/>
<organism evidence="2 3">
    <name type="scientific">Frischella perrara</name>
    <dbReference type="NCBI Taxonomy" id="1267021"/>
    <lineage>
        <taxon>Bacteria</taxon>
        <taxon>Pseudomonadati</taxon>
        <taxon>Pseudomonadota</taxon>
        <taxon>Gammaproteobacteria</taxon>
        <taxon>Orbales</taxon>
        <taxon>Orbaceae</taxon>
        <taxon>Frischella</taxon>
    </lineage>
</organism>
<accession>A0A0A7S1I2</accession>
<dbReference type="GO" id="GO:0005524">
    <property type="term" value="F:ATP binding"/>
    <property type="evidence" value="ECO:0007669"/>
    <property type="project" value="InterPro"/>
</dbReference>
<dbReference type="AlphaFoldDB" id="A0A0A7S1I2"/>
<feature type="domain" description="Protein kinase" evidence="1">
    <location>
        <begin position="7"/>
        <end position="200"/>
    </location>
</feature>
<keyword evidence="3" id="KW-1185">Reference proteome</keyword>
<proteinExistence type="predicted"/>
<reference evidence="2 3" key="1">
    <citation type="journal article" date="2014" name="Appl. Environ. Microbiol.">
        <title>Gut symbionts from distinct hosts exhibit genotoxic activity via divergent colibactin biosynthetic pathways.</title>
        <authorList>
            <person name="Engel P."/>
            <person name="Vizcaino M.I."/>
            <person name="Crawford J.M."/>
        </authorList>
    </citation>
    <scope>NUCLEOTIDE SEQUENCE [LARGE SCALE GENOMIC DNA]</scope>
    <source>
        <strain evidence="2 3">PEB0191</strain>
    </source>
</reference>
<evidence type="ECO:0000259" key="1">
    <source>
        <dbReference type="PROSITE" id="PS50011"/>
    </source>
</evidence>